<evidence type="ECO:0000256" key="3">
    <source>
        <dbReference type="ARBA" id="ARBA00022884"/>
    </source>
</evidence>
<dbReference type="PANTHER" id="PTHR13501:SF8">
    <property type="entry name" value="LARGE RIBOSOMAL SUBUNIT PROTEIN UL22M"/>
    <property type="match status" value="1"/>
</dbReference>
<dbReference type="InterPro" id="IPR047867">
    <property type="entry name" value="Ribosomal_uL22_bac/org-type"/>
</dbReference>
<keyword evidence="8" id="KW-0934">Plastid</keyword>
<dbReference type="InterPro" id="IPR018260">
    <property type="entry name" value="Ribosomal_uL22_CS"/>
</dbReference>
<dbReference type="GO" id="GO:0019843">
    <property type="term" value="F:rRNA binding"/>
    <property type="evidence" value="ECO:0007669"/>
    <property type="project" value="UniProtKB-KW"/>
</dbReference>
<dbReference type="AlphaFoldDB" id="A0A410D2J6"/>
<dbReference type="GeneID" id="38948163"/>
<evidence type="ECO:0000313" key="8">
    <source>
        <dbReference type="EMBL" id="QAA11957.1"/>
    </source>
</evidence>
<evidence type="ECO:0000256" key="4">
    <source>
        <dbReference type="ARBA" id="ARBA00022980"/>
    </source>
</evidence>
<organism evidence="8">
    <name type="scientific">Pseudellipsoidion edaphicum</name>
    <dbReference type="NCBI Taxonomy" id="1431838"/>
    <lineage>
        <taxon>Eukaryota</taxon>
        <taxon>Sar</taxon>
        <taxon>Stramenopiles</taxon>
        <taxon>Ochrophyta</taxon>
        <taxon>Eustigmatophyceae</taxon>
        <taxon>Eustigmatales</taxon>
        <taxon>Neomonodaceae</taxon>
        <taxon>Pseudellipsoidion</taxon>
    </lineage>
</organism>
<dbReference type="GO" id="GO:0022625">
    <property type="term" value="C:cytosolic large ribosomal subunit"/>
    <property type="evidence" value="ECO:0007669"/>
    <property type="project" value="TreeGrafter"/>
</dbReference>
<dbReference type="GO" id="GO:0003735">
    <property type="term" value="F:structural constituent of ribosome"/>
    <property type="evidence" value="ECO:0007669"/>
    <property type="project" value="InterPro"/>
</dbReference>
<comment type="similarity">
    <text evidence="1 7">Belongs to the universal ribosomal protein uL22 family.</text>
</comment>
<keyword evidence="4 7" id="KW-0689">Ribosomal protein</keyword>
<reference evidence="8" key="1">
    <citation type="journal article" date="2019" name="Genome Biol. Evol.">
        <title>Plastid Genomes and Proteins Illuminate the Evolution of Eustigmatophyte Algae and Their Bacterial Endosymbionts.</title>
        <authorList>
            <person name="Sevcikova T."/>
            <person name="Yurchenko T."/>
            <person name="Fawley K.P."/>
            <person name="Amaral R."/>
            <person name="Strnad H."/>
            <person name="Santos L.M."/>
            <person name="Fawley M.W."/>
            <person name="Elias M."/>
        </authorList>
    </citation>
    <scope>NUCLEOTIDE SEQUENCE</scope>
    <source>
        <strain evidence="8">CAUP Q 401</strain>
    </source>
</reference>
<dbReference type="NCBIfam" id="TIGR01044">
    <property type="entry name" value="rplV_bact"/>
    <property type="match status" value="1"/>
</dbReference>
<accession>A0A410D2J6</accession>
<dbReference type="InterPro" id="IPR001063">
    <property type="entry name" value="Ribosomal_uL22"/>
</dbReference>
<dbReference type="RefSeq" id="YP_009551020.1">
    <property type="nucleotide sequence ID" value="NC_040299.1"/>
</dbReference>
<evidence type="ECO:0000256" key="6">
    <source>
        <dbReference type="ARBA" id="ARBA00035285"/>
    </source>
</evidence>
<dbReference type="Pfam" id="PF00237">
    <property type="entry name" value="Ribosomal_L22"/>
    <property type="match status" value="1"/>
</dbReference>
<dbReference type="EMBL" id="MK281457">
    <property type="protein sequence ID" value="QAA11957.1"/>
    <property type="molecule type" value="Genomic_DNA"/>
</dbReference>
<dbReference type="GO" id="GO:0006412">
    <property type="term" value="P:translation"/>
    <property type="evidence" value="ECO:0007669"/>
    <property type="project" value="InterPro"/>
</dbReference>
<evidence type="ECO:0000256" key="2">
    <source>
        <dbReference type="ARBA" id="ARBA00022730"/>
    </source>
</evidence>
<geneLocation type="plastid" evidence="8"/>
<gene>
    <name evidence="8" type="primary">rpl22</name>
</gene>
<dbReference type="CDD" id="cd00336">
    <property type="entry name" value="Ribosomal_L22"/>
    <property type="match status" value="1"/>
</dbReference>
<keyword evidence="3" id="KW-0694">RNA-binding</keyword>
<evidence type="ECO:0000256" key="1">
    <source>
        <dbReference type="ARBA" id="ARBA00009451"/>
    </source>
</evidence>
<dbReference type="SUPFAM" id="SSF54843">
    <property type="entry name" value="Ribosomal protein L22"/>
    <property type="match status" value="1"/>
</dbReference>
<name>A0A410D2J6_9STRA</name>
<evidence type="ECO:0000256" key="7">
    <source>
        <dbReference type="RuleBase" id="RU004005"/>
    </source>
</evidence>
<dbReference type="InterPro" id="IPR036394">
    <property type="entry name" value="Ribosomal_uL22_sf"/>
</dbReference>
<evidence type="ECO:0000256" key="5">
    <source>
        <dbReference type="ARBA" id="ARBA00023274"/>
    </source>
</evidence>
<dbReference type="Gene3D" id="3.90.470.10">
    <property type="entry name" value="Ribosomal protein L22/L17"/>
    <property type="match status" value="1"/>
</dbReference>
<dbReference type="PROSITE" id="PS00464">
    <property type="entry name" value="RIBOSOMAL_L22"/>
    <property type="match status" value="1"/>
</dbReference>
<keyword evidence="2" id="KW-0699">rRNA-binding</keyword>
<sequence>MSFSQKTSIKTLNKRTLQKRRNYQIPFLAKAKAKVIRMSPLKVRRVLKQIEGCTYEEALILLRFLPYRACYPVAKVLKSAAANALSNQLVPKSYLVIEKAFVGPGPILKRMHPRSKGRGFPIKKRTSHITIILRSTFSRYENNLDGEFLPVSII</sequence>
<dbReference type="InterPro" id="IPR005727">
    <property type="entry name" value="Ribosomal_uL22_bac/chlpt-type"/>
</dbReference>
<proteinExistence type="inferred from homology"/>
<keyword evidence="5 7" id="KW-0687">Ribonucleoprotein</keyword>
<dbReference type="PANTHER" id="PTHR13501">
    <property type="entry name" value="CHLOROPLAST 50S RIBOSOMAL PROTEIN L22-RELATED"/>
    <property type="match status" value="1"/>
</dbReference>
<dbReference type="HAMAP" id="MF_01331_B">
    <property type="entry name" value="Ribosomal_uL22_B"/>
    <property type="match status" value="1"/>
</dbReference>
<protein>
    <recommendedName>
        <fullName evidence="6">Large ribosomal subunit protein uL22c</fullName>
    </recommendedName>
</protein>